<dbReference type="EMBL" id="JAIRBM010000005">
    <property type="protein sequence ID" value="MBZ6076233.1"/>
    <property type="molecule type" value="Genomic_DNA"/>
</dbReference>
<feature type="transmembrane region" description="Helical" evidence="1">
    <location>
        <begin position="124"/>
        <end position="143"/>
    </location>
</feature>
<reference evidence="2 3" key="1">
    <citation type="submission" date="2021-09" db="EMBL/GenBank/DDBJ databases">
        <title>The complete genome sequence of a new microorganism.</title>
        <authorList>
            <person name="Zi Z."/>
        </authorList>
    </citation>
    <scope>NUCLEOTIDE SEQUENCE [LARGE SCALE GENOMIC DNA]</scope>
    <source>
        <strain evidence="2 3">WGZ8</strain>
    </source>
</reference>
<feature type="transmembrane region" description="Helical" evidence="1">
    <location>
        <begin position="100"/>
        <end position="118"/>
    </location>
</feature>
<comment type="caution">
    <text evidence="2">The sequence shown here is derived from an EMBL/GenBank/DDBJ whole genome shotgun (WGS) entry which is preliminary data.</text>
</comment>
<evidence type="ECO:0000313" key="2">
    <source>
        <dbReference type="EMBL" id="MBZ6076233.1"/>
    </source>
</evidence>
<keyword evidence="1" id="KW-0472">Membrane</keyword>
<feature type="transmembrane region" description="Helical" evidence="1">
    <location>
        <begin position="33"/>
        <end position="54"/>
    </location>
</feature>
<feature type="transmembrane region" description="Helical" evidence="1">
    <location>
        <begin position="60"/>
        <end position="79"/>
    </location>
</feature>
<feature type="transmembrane region" description="Helical" evidence="1">
    <location>
        <begin position="235"/>
        <end position="257"/>
    </location>
</feature>
<dbReference type="Proteomes" id="UP000704176">
    <property type="component" value="Unassembled WGS sequence"/>
</dbReference>
<dbReference type="Pfam" id="PF13440">
    <property type="entry name" value="Polysacc_synt_3"/>
    <property type="match status" value="1"/>
</dbReference>
<dbReference type="RefSeq" id="WP_224312564.1">
    <property type="nucleotide sequence ID" value="NZ_JAIRBM010000005.1"/>
</dbReference>
<feature type="transmembrane region" description="Helical" evidence="1">
    <location>
        <begin position="345"/>
        <end position="363"/>
    </location>
</feature>
<evidence type="ECO:0000256" key="1">
    <source>
        <dbReference type="SAM" id="Phobius"/>
    </source>
</evidence>
<sequence>MPSTTSPSPQVRTLTQSLRRVVNGRAVQDAALLGLRLVGARGMSVVSLIVSVWLVDIQAFAEFGVYQTLAALAAMSLFLRYDTAIISAPSQEEAHDVLRLCAVLGGVLWLTYSILALGAGHFGFMSATLASLLPISLIVRGMVRLGFAQITRDGDFKGIGRGSLVQSVFQPLALLVLVLALRNDAVAFAISDILGHASAVVYLVWRRRGRAPVFRHGWSVRRLVELASRRRSLPLYNLPGTFCALAFVLSPLLILPLAGNHALAGHVALAYRLFDVPTQILAATMTPIFLHRLRPSEDRPNVLFGRRLLMILILPVGFAFGALAAALILADPYLAGTKLADLSDIVPAVAMFHLFLALGAPLNESCSLYPQQRRLVVIQAAALLGSGVAAFIALSGYAEGALAALALASAVRTFALGELLRKLSLLRDRLVSARNLAVPA</sequence>
<gene>
    <name evidence="2" type="ORF">K9B37_08010</name>
</gene>
<feature type="transmembrane region" description="Helical" evidence="1">
    <location>
        <begin position="269"/>
        <end position="290"/>
    </location>
</feature>
<feature type="transmembrane region" description="Helical" evidence="1">
    <location>
        <begin position="187"/>
        <end position="205"/>
    </location>
</feature>
<name>A0ABS7VL18_9HYPH</name>
<keyword evidence="1" id="KW-0812">Transmembrane</keyword>
<feature type="transmembrane region" description="Helical" evidence="1">
    <location>
        <begin position="311"/>
        <end position="330"/>
    </location>
</feature>
<protein>
    <submittedName>
        <fullName evidence="2">Oligosaccharide flippase family protein</fullName>
    </submittedName>
</protein>
<keyword evidence="1" id="KW-1133">Transmembrane helix</keyword>
<proteinExistence type="predicted"/>
<organism evidence="2 3">
    <name type="scientific">Microvirga puerhi</name>
    <dbReference type="NCBI Taxonomy" id="2876078"/>
    <lineage>
        <taxon>Bacteria</taxon>
        <taxon>Pseudomonadati</taxon>
        <taxon>Pseudomonadota</taxon>
        <taxon>Alphaproteobacteria</taxon>
        <taxon>Hyphomicrobiales</taxon>
        <taxon>Methylobacteriaceae</taxon>
        <taxon>Microvirga</taxon>
    </lineage>
</organism>
<evidence type="ECO:0000313" key="3">
    <source>
        <dbReference type="Proteomes" id="UP000704176"/>
    </source>
</evidence>
<feature type="transmembrane region" description="Helical" evidence="1">
    <location>
        <begin position="375"/>
        <end position="394"/>
    </location>
</feature>
<keyword evidence="3" id="KW-1185">Reference proteome</keyword>
<accession>A0ABS7VL18</accession>
<feature type="transmembrane region" description="Helical" evidence="1">
    <location>
        <begin position="164"/>
        <end position="181"/>
    </location>
</feature>